<accession>A0AAW5MB03</accession>
<protein>
    <submittedName>
        <fullName evidence="1">SctI family type III secretion system inner rod subunit AscI</fullName>
    </submittedName>
</protein>
<gene>
    <name evidence="1" type="primary">ascI</name>
    <name evidence="1" type="ORF">NS965_06910</name>
</gene>
<dbReference type="Pfam" id="PF17001">
    <property type="entry name" value="T3SS_basalb_I"/>
    <property type="match status" value="1"/>
</dbReference>
<dbReference type="GO" id="GO:0030254">
    <property type="term" value="P:protein secretion by the type III secretion system"/>
    <property type="evidence" value="ECO:0007669"/>
    <property type="project" value="InterPro"/>
</dbReference>
<organism evidence="1 2">
    <name type="scientific">Aeromonas veronii</name>
    <dbReference type="NCBI Taxonomy" id="654"/>
    <lineage>
        <taxon>Bacteria</taxon>
        <taxon>Pseudomonadati</taxon>
        <taxon>Pseudomonadota</taxon>
        <taxon>Gammaproteobacteria</taxon>
        <taxon>Aeromonadales</taxon>
        <taxon>Aeromonadaceae</taxon>
        <taxon>Aeromonas</taxon>
    </lineage>
</organism>
<dbReference type="Proteomes" id="UP001204061">
    <property type="component" value="Unassembled WGS sequence"/>
</dbReference>
<proteinExistence type="predicted"/>
<dbReference type="InterPro" id="IPR012670">
    <property type="entry name" value="T3SS_YscI/HrpB"/>
</dbReference>
<comment type="caution">
    <text evidence="1">The sequence shown here is derived from an EMBL/GenBank/DDBJ whole genome shotgun (WGS) entry which is preliminary data.</text>
</comment>
<evidence type="ECO:0000313" key="1">
    <source>
        <dbReference type="EMBL" id="MCR4448114.1"/>
    </source>
</evidence>
<name>A0AAW5MB03_AERVE</name>
<dbReference type="EMBL" id="JANLFC010000021">
    <property type="protein sequence ID" value="MCR4448114.1"/>
    <property type="molecule type" value="Genomic_DNA"/>
</dbReference>
<dbReference type="NCBIfam" id="TIGR02497">
    <property type="entry name" value="yscI_hrpB_dom"/>
    <property type="match status" value="1"/>
</dbReference>
<reference evidence="1" key="1">
    <citation type="submission" date="2022-08" db="EMBL/GenBank/DDBJ databases">
        <title>A global survey of hypervirulent Aeromonas hydrophila identified this emerging pathogen in farmed fish in the lower Mekong River basin.</title>
        <authorList>
            <person name="Xu T."/>
            <person name="Rasmussen-Ivey C.R."/>
            <person name="Moen F.S."/>
            <person name="Fernandez Bravo A."/>
            <person name="Lamy B."/>
            <person name="Beaz-Hidalgo R."/>
            <person name="Khan C.D."/>
            <person name="Castro Escarpulli G."/>
            <person name="Yasin I.S.M."/>
            <person name="Figueras M.J."/>
            <person name="Azzam Sayuti M."/>
            <person name="Karim M.M."/>
            <person name="Alam K.M."/>
            <person name="Le T.T.T."/>
            <person name="Thao N.H.P."/>
            <person name="Addo S."/>
            <person name="Duodu S."/>
            <person name="Ali S."/>
            <person name="Mey S."/>
            <person name="Somony T."/>
            <person name="Liles M.R."/>
        </authorList>
    </citation>
    <scope>NUCLEOTIDE SEQUENCE</scope>
    <source>
        <strain evidence="1">0.14</strain>
    </source>
</reference>
<dbReference type="RefSeq" id="WP_088869510.1">
    <property type="nucleotide sequence ID" value="NZ_AP027937.1"/>
</dbReference>
<evidence type="ECO:0000313" key="2">
    <source>
        <dbReference type="Proteomes" id="UP001204061"/>
    </source>
</evidence>
<dbReference type="AlphaFoldDB" id="A0AAW5MB03"/>
<sequence>MEIAQSAQAVVTSLDELKAVDASSAHVASFEQAMGSTSQGMGSSLLGELGELKQQFVEAKQNLQAELATPGDDPNSLMQMQWSLMRITMQEELIAKTVGKMSQNVETLLKTQ</sequence>